<comment type="caution">
    <text evidence="4">The sequence shown here is derived from an EMBL/GenBank/DDBJ whole genome shotgun (WGS) entry which is preliminary data.</text>
</comment>
<feature type="domain" description="Rab-GAP TBC" evidence="3">
    <location>
        <begin position="59"/>
        <end position="349"/>
    </location>
</feature>
<evidence type="ECO:0000256" key="2">
    <source>
        <dbReference type="SAM" id="MobiDB-lite"/>
    </source>
</evidence>
<dbReference type="SMART" id="SM00164">
    <property type="entry name" value="TBC"/>
    <property type="match status" value="1"/>
</dbReference>
<dbReference type="GO" id="GO:0005737">
    <property type="term" value="C:cytoplasm"/>
    <property type="evidence" value="ECO:0007669"/>
    <property type="project" value="UniProtKB-ARBA"/>
</dbReference>
<dbReference type="GO" id="GO:0005096">
    <property type="term" value="F:GTPase activator activity"/>
    <property type="evidence" value="ECO:0007669"/>
    <property type="project" value="UniProtKB-KW"/>
</dbReference>
<dbReference type="EMBL" id="BTSX01000003">
    <property type="protein sequence ID" value="GMS87436.1"/>
    <property type="molecule type" value="Genomic_DNA"/>
</dbReference>
<evidence type="ECO:0000259" key="3">
    <source>
        <dbReference type="PROSITE" id="PS50086"/>
    </source>
</evidence>
<dbReference type="PROSITE" id="PS50086">
    <property type="entry name" value="TBC_RABGAP"/>
    <property type="match status" value="1"/>
</dbReference>
<reference evidence="4" key="1">
    <citation type="submission" date="2023-10" db="EMBL/GenBank/DDBJ databases">
        <title>Genome assembly of Pristionchus species.</title>
        <authorList>
            <person name="Yoshida K."/>
            <person name="Sommer R.J."/>
        </authorList>
    </citation>
    <scope>NUCLEOTIDE SEQUENCE</scope>
    <source>
        <strain evidence="4">RS0144</strain>
    </source>
</reference>
<evidence type="ECO:0000256" key="1">
    <source>
        <dbReference type="ARBA" id="ARBA00022468"/>
    </source>
</evidence>
<sequence>MNASAYSPMQADPRETSNGPEMRSRIGSMRHPQINDFVKLMRNQPTSEDLTKLCISGELRTSSVRGLVWMMLLKCVPYSKDEWTTVFTRSRNVYAQLKTQHVTDPHMQDSLSLDPCVINPLSDADHNPWKKFFEDGDLRELIAKDVARTHVFITLLFPEMEFFQQDRIRQMLSDILLVYAKENPYISYKQGMHEILAPLLFVLYLDQKTYEHHLENDSLSAMDPQEREIIAVVHDDRFLEHDSYMLFTEVMRDVCVWYEDGCSPTIEEASILQQPFMRMQDAPSTSRLMDELAAINGKLVEVDPPLHKHLASLDIPPQLYGIRWLRLLFGREFPLHDLLFIWDVLFSQQRPLNKFVQCMSVVMLVHLRTLLLSCDYSGCLQYLMRYPPVADVTAFVRLVLHLRHPTKYARPRQDGAASAHYAHITVAGTAHPARGRDAPIVLAREARETGSPAHSPRPPPSRQTRTLFVPANGARNGERRRDEGGVHAHVKRTTATDADRAKSSSPLSPHLRTNGVESERRLEQLSEELRERDERMAECARSLKKLSVELQHPGCSSEERRKDVAERLNQIARHLTLPPPPQADSSKHLPTVREMQELGSNGRVRGAVVGVSDDAARAPSNGLMFNFHRRRMNRLGSASSTDSGNSVEGNVTSLNALGAPQNYTSLKQNRKLQKKVTSCPVLYYAHRF</sequence>
<dbReference type="InterPro" id="IPR000195">
    <property type="entry name" value="Rab-GAP-TBC_dom"/>
</dbReference>
<keyword evidence="1" id="KW-0343">GTPase activation</keyword>
<proteinExistence type="predicted"/>
<dbReference type="Proteomes" id="UP001432027">
    <property type="component" value="Unassembled WGS sequence"/>
</dbReference>
<feature type="compositionally biased region" description="Basic and acidic residues" evidence="2">
    <location>
        <begin position="476"/>
        <end position="486"/>
    </location>
</feature>
<feature type="region of interest" description="Disordered" evidence="2">
    <location>
        <begin position="1"/>
        <end position="26"/>
    </location>
</feature>
<dbReference type="SUPFAM" id="SSF47923">
    <property type="entry name" value="Ypt/Rab-GAP domain of gyp1p"/>
    <property type="match status" value="2"/>
</dbReference>
<organism evidence="4 5">
    <name type="scientific">Pristionchus entomophagus</name>
    <dbReference type="NCBI Taxonomy" id="358040"/>
    <lineage>
        <taxon>Eukaryota</taxon>
        <taxon>Metazoa</taxon>
        <taxon>Ecdysozoa</taxon>
        <taxon>Nematoda</taxon>
        <taxon>Chromadorea</taxon>
        <taxon>Rhabditida</taxon>
        <taxon>Rhabditina</taxon>
        <taxon>Diplogasteromorpha</taxon>
        <taxon>Diplogasteroidea</taxon>
        <taxon>Neodiplogasteridae</taxon>
        <taxon>Pristionchus</taxon>
    </lineage>
</organism>
<evidence type="ECO:0000313" key="5">
    <source>
        <dbReference type="Proteomes" id="UP001432027"/>
    </source>
</evidence>
<keyword evidence="5" id="KW-1185">Reference proteome</keyword>
<protein>
    <recommendedName>
        <fullName evidence="3">Rab-GAP TBC domain-containing protein</fullName>
    </recommendedName>
</protein>
<dbReference type="FunFam" id="1.10.8.270:FF:000011">
    <property type="entry name" value="TBC1 domain family member 5"/>
    <property type="match status" value="1"/>
</dbReference>
<dbReference type="InterPro" id="IPR035969">
    <property type="entry name" value="Rab-GAP_TBC_sf"/>
</dbReference>
<dbReference type="Gene3D" id="1.10.8.270">
    <property type="entry name" value="putative rabgap domain of human tbc1 domain family member 14 like domains"/>
    <property type="match status" value="1"/>
</dbReference>
<dbReference type="PANTHER" id="PTHR22957:SF337">
    <property type="entry name" value="TBC1 DOMAIN FAMILY MEMBER 5"/>
    <property type="match status" value="1"/>
</dbReference>
<accession>A0AAV5SW62</accession>
<feature type="region of interest" description="Disordered" evidence="2">
    <location>
        <begin position="447"/>
        <end position="519"/>
    </location>
</feature>
<evidence type="ECO:0000313" key="4">
    <source>
        <dbReference type="EMBL" id="GMS87436.1"/>
    </source>
</evidence>
<dbReference type="AlphaFoldDB" id="A0AAV5SW62"/>
<dbReference type="Pfam" id="PF00566">
    <property type="entry name" value="RabGAP-TBC"/>
    <property type="match status" value="2"/>
</dbReference>
<dbReference type="FunFam" id="1.10.472.80:FF:000038">
    <property type="entry name" value="TBC1 domain family member 5"/>
    <property type="match status" value="1"/>
</dbReference>
<gene>
    <name evidence="4" type="ORF">PENTCL1PPCAC_9611</name>
</gene>
<name>A0AAV5SW62_9BILA</name>
<dbReference type="PANTHER" id="PTHR22957">
    <property type="entry name" value="TBC1 DOMAIN FAMILY MEMBER GTPASE-ACTIVATING PROTEIN"/>
    <property type="match status" value="1"/>
</dbReference>
<dbReference type="Gene3D" id="1.10.472.80">
    <property type="entry name" value="Ypt/Rab-GAP domain of gyp1p, domain 3"/>
    <property type="match status" value="1"/>
</dbReference>